<evidence type="ECO:0000256" key="5">
    <source>
        <dbReference type="ARBA" id="ARBA00022725"/>
    </source>
</evidence>
<dbReference type="EMBL" id="JALNTZ010000002">
    <property type="protein sequence ID" value="KAJ3663636.1"/>
    <property type="molecule type" value="Genomic_DNA"/>
</dbReference>
<gene>
    <name evidence="12" type="ORF">Zmor_007878</name>
    <name evidence="11" type="ORF">Zmor_023220</name>
</gene>
<comment type="similarity">
    <text evidence="10">Belongs to the insect chemoreceptor superfamily. Heteromeric odorant receptor channel (TC 1.A.69) family.</text>
</comment>
<keyword evidence="6 10" id="KW-1133">Transmembrane helix</keyword>
<dbReference type="AlphaFoldDB" id="A0AA38M686"/>
<keyword evidence="7 10" id="KW-0472">Membrane</keyword>
<evidence type="ECO:0000256" key="4">
    <source>
        <dbReference type="ARBA" id="ARBA00022692"/>
    </source>
</evidence>
<dbReference type="Pfam" id="PF02949">
    <property type="entry name" value="7tm_6"/>
    <property type="match status" value="1"/>
</dbReference>
<keyword evidence="13" id="KW-1185">Reference proteome</keyword>
<comment type="caution">
    <text evidence="11">The sequence shown here is derived from an EMBL/GenBank/DDBJ whole genome shotgun (WGS) entry which is preliminary data.</text>
</comment>
<evidence type="ECO:0000256" key="10">
    <source>
        <dbReference type="RuleBase" id="RU351113"/>
    </source>
</evidence>
<accession>A0AA38M686</accession>
<evidence type="ECO:0000313" key="11">
    <source>
        <dbReference type="EMBL" id="KAJ3645575.1"/>
    </source>
</evidence>
<evidence type="ECO:0000256" key="2">
    <source>
        <dbReference type="ARBA" id="ARBA00022475"/>
    </source>
</evidence>
<evidence type="ECO:0000256" key="3">
    <source>
        <dbReference type="ARBA" id="ARBA00022606"/>
    </source>
</evidence>
<keyword evidence="9 10" id="KW-0807">Transducer</keyword>
<dbReference type="PANTHER" id="PTHR21137">
    <property type="entry name" value="ODORANT RECEPTOR"/>
    <property type="match status" value="1"/>
</dbReference>
<dbReference type="GO" id="GO:0004984">
    <property type="term" value="F:olfactory receptor activity"/>
    <property type="evidence" value="ECO:0007669"/>
    <property type="project" value="InterPro"/>
</dbReference>
<organism evidence="11 13">
    <name type="scientific">Zophobas morio</name>
    <dbReference type="NCBI Taxonomy" id="2755281"/>
    <lineage>
        <taxon>Eukaryota</taxon>
        <taxon>Metazoa</taxon>
        <taxon>Ecdysozoa</taxon>
        <taxon>Arthropoda</taxon>
        <taxon>Hexapoda</taxon>
        <taxon>Insecta</taxon>
        <taxon>Pterygota</taxon>
        <taxon>Neoptera</taxon>
        <taxon>Endopterygota</taxon>
        <taxon>Coleoptera</taxon>
        <taxon>Polyphaga</taxon>
        <taxon>Cucujiformia</taxon>
        <taxon>Tenebrionidae</taxon>
        <taxon>Zophobas</taxon>
    </lineage>
</organism>
<name>A0AA38M686_9CUCU</name>
<evidence type="ECO:0000256" key="6">
    <source>
        <dbReference type="ARBA" id="ARBA00022989"/>
    </source>
</evidence>
<evidence type="ECO:0000256" key="1">
    <source>
        <dbReference type="ARBA" id="ARBA00004651"/>
    </source>
</evidence>
<comment type="caution">
    <text evidence="10">Lacks conserved residue(s) required for the propagation of feature annotation.</text>
</comment>
<feature type="transmembrane region" description="Helical" evidence="10">
    <location>
        <begin position="355"/>
        <end position="378"/>
    </location>
</feature>
<keyword evidence="8 10" id="KW-0675">Receptor</keyword>
<reference evidence="11" key="1">
    <citation type="journal article" date="2023" name="G3 (Bethesda)">
        <title>Whole genome assemblies of Zophobas morio and Tenebrio molitor.</title>
        <authorList>
            <person name="Kaur S."/>
            <person name="Stinson S.A."/>
            <person name="diCenzo G.C."/>
        </authorList>
    </citation>
    <scope>NUCLEOTIDE SEQUENCE</scope>
    <source>
        <strain evidence="11">QUZm001</strain>
    </source>
</reference>
<feature type="transmembrane region" description="Helical" evidence="10">
    <location>
        <begin position="286"/>
        <end position="306"/>
    </location>
</feature>
<feature type="transmembrane region" description="Helical" evidence="10">
    <location>
        <begin position="130"/>
        <end position="151"/>
    </location>
</feature>
<dbReference type="PANTHER" id="PTHR21137:SF35">
    <property type="entry name" value="ODORANT RECEPTOR 19A-RELATED"/>
    <property type="match status" value="1"/>
</dbReference>
<comment type="subcellular location">
    <subcellularLocation>
        <location evidence="1 10">Cell membrane</location>
        <topology evidence="1 10">Multi-pass membrane protein</topology>
    </subcellularLocation>
</comment>
<evidence type="ECO:0000313" key="13">
    <source>
        <dbReference type="Proteomes" id="UP001168821"/>
    </source>
</evidence>
<dbReference type="InterPro" id="IPR004117">
    <property type="entry name" value="7tm6_olfct_rcpt"/>
</dbReference>
<sequence length="385" mass="45424">MDEVHHDWKNTINLNILFLKVMGLWPRKNEVYKPGFYMVYCGIVVTLFVAWHIFTQVINIYFVGNNFESVVAIAYIILIEITAIFKVFFVIKNTKKLKERMALLKSNWFQKSNHEQKVLIESSIKFWKSVYRMFIAMSVSCNTFWLIYPLLDSSAEEKRLPFLAWYPYDYRISPLYEITYGFQVFSATYLTLVHLNVDNLMYTFNVYMKCQFDILSDNLRNFTKMSSDFNKSLIMCVLHHKRILSFVEDCSKFFNWIFFSHLIISGISIGITMFQLSIVVPFSSEFYSLVSFGVAITAQIFMYCWYGNEVELRSNLVSYAVFESDWTDLPLNVKRNLLIFVINVINPIKISAFNVFYLSLATFMTILKTAWSYFALLYQLSLRNK</sequence>
<keyword evidence="3 10" id="KW-0716">Sensory transduction</keyword>
<dbReference type="EMBL" id="JALNTZ010000007">
    <property type="protein sequence ID" value="KAJ3645575.1"/>
    <property type="molecule type" value="Genomic_DNA"/>
</dbReference>
<dbReference type="GO" id="GO:0005549">
    <property type="term" value="F:odorant binding"/>
    <property type="evidence" value="ECO:0007669"/>
    <property type="project" value="InterPro"/>
</dbReference>
<keyword evidence="5 10" id="KW-0552">Olfaction</keyword>
<dbReference type="GO" id="GO:0007165">
    <property type="term" value="P:signal transduction"/>
    <property type="evidence" value="ECO:0007669"/>
    <property type="project" value="UniProtKB-KW"/>
</dbReference>
<proteinExistence type="inferred from homology"/>
<evidence type="ECO:0000313" key="12">
    <source>
        <dbReference type="EMBL" id="KAJ3663636.1"/>
    </source>
</evidence>
<dbReference type="GO" id="GO:0005886">
    <property type="term" value="C:plasma membrane"/>
    <property type="evidence" value="ECO:0007669"/>
    <property type="project" value="UniProtKB-SubCell"/>
</dbReference>
<feature type="transmembrane region" description="Helical" evidence="10">
    <location>
        <begin position="37"/>
        <end position="63"/>
    </location>
</feature>
<dbReference type="Proteomes" id="UP001168821">
    <property type="component" value="Unassembled WGS sequence"/>
</dbReference>
<evidence type="ECO:0000256" key="7">
    <source>
        <dbReference type="ARBA" id="ARBA00023136"/>
    </source>
</evidence>
<feature type="transmembrane region" description="Helical" evidence="10">
    <location>
        <begin position="69"/>
        <end position="91"/>
    </location>
</feature>
<feature type="transmembrane region" description="Helical" evidence="10">
    <location>
        <begin position="253"/>
        <end position="274"/>
    </location>
</feature>
<evidence type="ECO:0000256" key="8">
    <source>
        <dbReference type="ARBA" id="ARBA00023170"/>
    </source>
</evidence>
<protein>
    <recommendedName>
        <fullName evidence="10">Odorant receptor</fullName>
    </recommendedName>
</protein>
<keyword evidence="4 10" id="KW-0812">Transmembrane</keyword>
<evidence type="ECO:0000256" key="9">
    <source>
        <dbReference type="ARBA" id="ARBA00023224"/>
    </source>
</evidence>
<keyword evidence="2" id="KW-1003">Cell membrane</keyword>